<comment type="caution">
    <text evidence="1">The sequence shown here is derived from an EMBL/GenBank/DDBJ whole genome shotgun (WGS) entry which is preliminary data.</text>
</comment>
<protein>
    <submittedName>
        <fullName evidence="1">Uncharacterized protein</fullName>
    </submittedName>
</protein>
<dbReference type="EMBL" id="BPLR01013047">
    <property type="protein sequence ID" value="GIY58337.1"/>
    <property type="molecule type" value="Genomic_DNA"/>
</dbReference>
<organism evidence="1 2">
    <name type="scientific">Caerostris extrusa</name>
    <name type="common">Bark spider</name>
    <name type="synonym">Caerostris bankana</name>
    <dbReference type="NCBI Taxonomy" id="172846"/>
    <lineage>
        <taxon>Eukaryota</taxon>
        <taxon>Metazoa</taxon>
        <taxon>Ecdysozoa</taxon>
        <taxon>Arthropoda</taxon>
        <taxon>Chelicerata</taxon>
        <taxon>Arachnida</taxon>
        <taxon>Araneae</taxon>
        <taxon>Araneomorphae</taxon>
        <taxon>Entelegynae</taxon>
        <taxon>Araneoidea</taxon>
        <taxon>Araneidae</taxon>
        <taxon>Caerostris</taxon>
    </lineage>
</organism>
<sequence length="115" mass="13538">MARINGSWIMNSLALPKSSERFEKLIKWTSGQTINTSNQKTKKSVRNVKKNVVVLRKTYKRFILRVKKLVTPKMILGSQTLKKLDDLIVHVIDILQTELSVLYRKYPKRQWILKQ</sequence>
<name>A0AAV4UKG2_CAEEX</name>
<dbReference type="Proteomes" id="UP001054945">
    <property type="component" value="Unassembled WGS sequence"/>
</dbReference>
<proteinExistence type="predicted"/>
<dbReference type="AlphaFoldDB" id="A0AAV4UKG2"/>
<keyword evidence="2" id="KW-1185">Reference proteome</keyword>
<accession>A0AAV4UKG2</accession>
<reference evidence="1 2" key="1">
    <citation type="submission" date="2021-06" db="EMBL/GenBank/DDBJ databases">
        <title>Caerostris extrusa draft genome.</title>
        <authorList>
            <person name="Kono N."/>
            <person name="Arakawa K."/>
        </authorList>
    </citation>
    <scope>NUCLEOTIDE SEQUENCE [LARGE SCALE GENOMIC DNA]</scope>
</reference>
<gene>
    <name evidence="1" type="ORF">CEXT_691431</name>
</gene>
<evidence type="ECO:0000313" key="2">
    <source>
        <dbReference type="Proteomes" id="UP001054945"/>
    </source>
</evidence>
<evidence type="ECO:0000313" key="1">
    <source>
        <dbReference type="EMBL" id="GIY58337.1"/>
    </source>
</evidence>